<proteinExistence type="predicted"/>
<reference evidence="1 2" key="1">
    <citation type="submission" date="2017-11" db="EMBL/GenBank/DDBJ databases">
        <title>Complete genome of a free-living desiccation-tolerant cyanobacterium and its photosynthetic adaptation to extreme terrestrial habitat.</title>
        <authorList>
            <person name="Shang J."/>
        </authorList>
    </citation>
    <scope>NUCLEOTIDE SEQUENCE [LARGE SCALE GENOMIC DNA]</scope>
    <source>
        <strain evidence="1 2">CCNUN1</strain>
    </source>
</reference>
<dbReference type="AlphaFoldDB" id="A0A2K8SLR2"/>
<dbReference type="EMBL" id="CP024785">
    <property type="protein sequence ID" value="AUB36348.1"/>
    <property type="molecule type" value="Genomic_DNA"/>
</dbReference>
<sequence>MWVVPILRQRQKTTLGQLLVKPQLRAYLLVRLGEISPQPSTQTKYIRL</sequence>
<gene>
    <name evidence="1" type="ORF">COO91_02260</name>
</gene>
<accession>A0A2K8SLR2</accession>
<evidence type="ECO:0000313" key="2">
    <source>
        <dbReference type="Proteomes" id="UP000232003"/>
    </source>
</evidence>
<keyword evidence="2" id="KW-1185">Reference proteome</keyword>
<evidence type="ECO:0000313" key="1">
    <source>
        <dbReference type="EMBL" id="AUB36348.1"/>
    </source>
</evidence>
<dbReference type="KEGG" id="nfl:COO91_02260"/>
<name>A0A2K8SLR2_9NOSO</name>
<dbReference type="Proteomes" id="UP000232003">
    <property type="component" value="Chromosome"/>
</dbReference>
<organism evidence="1 2">
    <name type="scientific">Nostoc flagelliforme CCNUN1</name>
    <dbReference type="NCBI Taxonomy" id="2038116"/>
    <lineage>
        <taxon>Bacteria</taxon>
        <taxon>Bacillati</taxon>
        <taxon>Cyanobacteriota</taxon>
        <taxon>Cyanophyceae</taxon>
        <taxon>Nostocales</taxon>
        <taxon>Nostocaceae</taxon>
        <taxon>Nostoc</taxon>
    </lineage>
</organism>
<protein>
    <submittedName>
        <fullName evidence="1">Uncharacterized protein</fullName>
    </submittedName>
</protein>